<feature type="domain" description="F-box" evidence="2">
    <location>
        <begin position="131"/>
        <end position="185"/>
    </location>
</feature>
<dbReference type="Proteomes" id="UP001221142">
    <property type="component" value="Unassembled WGS sequence"/>
</dbReference>
<proteinExistence type="predicted"/>
<dbReference type="SUPFAM" id="SSF52047">
    <property type="entry name" value="RNI-like"/>
    <property type="match status" value="1"/>
</dbReference>
<dbReference type="InterPro" id="IPR036047">
    <property type="entry name" value="F-box-like_dom_sf"/>
</dbReference>
<dbReference type="PANTHER" id="PTHR38926">
    <property type="entry name" value="F-BOX DOMAIN CONTAINING PROTEIN, EXPRESSED"/>
    <property type="match status" value="1"/>
</dbReference>
<evidence type="ECO:0000259" key="2">
    <source>
        <dbReference type="Pfam" id="PF12937"/>
    </source>
</evidence>
<protein>
    <recommendedName>
        <fullName evidence="2">F-box domain-containing protein</fullName>
    </recommendedName>
</protein>
<dbReference type="AlphaFoldDB" id="A0AAD7BBS4"/>
<feature type="compositionally biased region" description="Low complexity" evidence="1">
    <location>
        <begin position="86"/>
        <end position="106"/>
    </location>
</feature>
<evidence type="ECO:0000313" key="4">
    <source>
        <dbReference type="Proteomes" id="UP001221142"/>
    </source>
</evidence>
<dbReference type="EMBL" id="JARKIF010000023">
    <property type="protein sequence ID" value="KAJ7616083.1"/>
    <property type="molecule type" value="Genomic_DNA"/>
</dbReference>
<evidence type="ECO:0000313" key="3">
    <source>
        <dbReference type="EMBL" id="KAJ7616083.1"/>
    </source>
</evidence>
<gene>
    <name evidence="3" type="ORF">FB45DRAFT_1035237</name>
</gene>
<reference evidence="3" key="1">
    <citation type="submission" date="2023-03" db="EMBL/GenBank/DDBJ databases">
        <title>Massive genome expansion in bonnet fungi (Mycena s.s.) driven by repeated elements and novel gene families across ecological guilds.</title>
        <authorList>
            <consortium name="Lawrence Berkeley National Laboratory"/>
            <person name="Harder C.B."/>
            <person name="Miyauchi S."/>
            <person name="Viragh M."/>
            <person name="Kuo A."/>
            <person name="Thoen E."/>
            <person name="Andreopoulos B."/>
            <person name="Lu D."/>
            <person name="Skrede I."/>
            <person name="Drula E."/>
            <person name="Henrissat B."/>
            <person name="Morin E."/>
            <person name="Kohler A."/>
            <person name="Barry K."/>
            <person name="LaButti K."/>
            <person name="Morin E."/>
            <person name="Salamov A."/>
            <person name="Lipzen A."/>
            <person name="Mereny Z."/>
            <person name="Hegedus B."/>
            <person name="Baldrian P."/>
            <person name="Stursova M."/>
            <person name="Weitz H."/>
            <person name="Taylor A."/>
            <person name="Grigoriev I.V."/>
            <person name="Nagy L.G."/>
            <person name="Martin F."/>
            <person name="Kauserud H."/>
        </authorList>
    </citation>
    <scope>NUCLEOTIDE SEQUENCE</scope>
    <source>
        <strain evidence="3">9284</strain>
    </source>
</reference>
<sequence length="680" mass="76111">MANTKGKNGVDNGEPPSDDVLRAALLSYASLKLSAKQRIQNLADEHQYHIKLMLLKTPASSGLWERVKRRISFKRREPDPLVVFQPPSRSTSPSRSTRSWASRRFSPTVSVCSDRPPTPPPKPDHNDRLPINRLPPDIFADIFLLLASEPTDGGYDHSWVACSHICTSWRRIALGTPLLWSHVVFTSHAWVKACIQRSKSSPLIVEAEVSTPRVECLVYSVLKRRTALISRIYLTFSILSERIVKVLAGPFPQLTSLSIENCTWRALDIPSTAEDPPFPALRSLMFWTETPYLPPLPSQLISLEIYGPSWPPIGWHAFALALGRLPHLTQLKLSGFSAPSPFSHIQSISLPNLRDIYLGGTPNECAGFLDALDSPKLRRFDIRLTGVDELPVLYRTFSTRVPVPPKCMLLDFYATDNINSATGPVVLRDAASPNVILGTASIAFAYNNSRYPREKTLDGLLAKILGAVFELEWLEAIECLVVHNWTTSPAAQWRPLLSRLTGLQTLDVRYSPPAGLFWALVQDVQEEKPHEEEEHGSAEAVFTRVNLSAGSWLPYPMHATTPTALSMTHYSYVDLDNARLIELVVCYLESRLTSGIGRLPRLTIDGCCGYTGAEVKFLRRLVDTVVWDGWGMYDGTYNDQRDAFGALTIHHTSLAGQRGYEELNVSEEERRDAFEGFLWQ</sequence>
<keyword evidence="4" id="KW-1185">Reference proteome</keyword>
<dbReference type="Pfam" id="PF12937">
    <property type="entry name" value="F-box-like"/>
    <property type="match status" value="1"/>
</dbReference>
<dbReference type="SUPFAM" id="SSF81383">
    <property type="entry name" value="F-box domain"/>
    <property type="match status" value="1"/>
</dbReference>
<dbReference type="Gene3D" id="1.20.1280.50">
    <property type="match status" value="1"/>
</dbReference>
<dbReference type="PANTHER" id="PTHR38926:SF72">
    <property type="entry name" value="IM:7136021-RELATED"/>
    <property type="match status" value="1"/>
</dbReference>
<name>A0AAD7BBS4_9AGAR</name>
<dbReference type="InterPro" id="IPR001810">
    <property type="entry name" value="F-box_dom"/>
</dbReference>
<comment type="caution">
    <text evidence="3">The sequence shown here is derived from an EMBL/GenBank/DDBJ whole genome shotgun (WGS) entry which is preliminary data.</text>
</comment>
<dbReference type="InterPro" id="IPR032675">
    <property type="entry name" value="LRR_dom_sf"/>
</dbReference>
<feature type="region of interest" description="Disordered" evidence="1">
    <location>
        <begin position="82"/>
        <end position="130"/>
    </location>
</feature>
<organism evidence="3 4">
    <name type="scientific">Roridomyces roridus</name>
    <dbReference type="NCBI Taxonomy" id="1738132"/>
    <lineage>
        <taxon>Eukaryota</taxon>
        <taxon>Fungi</taxon>
        <taxon>Dikarya</taxon>
        <taxon>Basidiomycota</taxon>
        <taxon>Agaricomycotina</taxon>
        <taxon>Agaricomycetes</taxon>
        <taxon>Agaricomycetidae</taxon>
        <taxon>Agaricales</taxon>
        <taxon>Marasmiineae</taxon>
        <taxon>Mycenaceae</taxon>
        <taxon>Roridomyces</taxon>
    </lineage>
</organism>
<dbReference type="Gene3D" id="3.80.10.10">
    <property type="entry name" value="Ribonuclease Inhibitor"/>
    <property type="match status" value="1"/>
</dbReference>
<accession>A0AAD7BBS4</accession>
<evidence type="ECO:0000256" key="1">
    <source>
        <dbReference type="SAM" id="MobiDB-lite"/>
    </source>
</evidence>